<evidence type="ECO:0000256" key="1">
    <source>
        <dbReference type="PROSITE-ProRule" id="PRU00464"/>
    </source>
</evidence>
<evidence type="ECO:0000313" key="4">
    <source>
        <dbReference type="Proteomes" id="UP000177528"/>
    </source>
</evidence>
<dbReference type="InterPro" id="IPR001310">
    <property type="entry name" value="Histidine_triad_HIT"/>
</dbReference>
<dbReference type="Pfam" id="PF01230">
    <property type="entry name" value="HIT"/>
    <property type="match status" value="1"/>
</dbReference>
<dbReference type="GO" id="GO:0009117">
    <property type="term" value="P:nucleotide metabolic process"/>
    <property type="evidence" value="ECO:0007669"/>
    <property type="project" value="TreeGrafter"/>
</dbReference>
<comment type="caution">
    <text evidence="1">Lacks conserved residue(s) required for the propagation of feature annotation.</text>
</comment>
<dbReference type="PANTHER" id="PTHR46648">
    <property type="entry name" value="HIT FAMILY PROTEIN 1"/>
    <property type="match status" value="1"/>
</dbReference>
<dbReference type="PRINTS" id="PR00332">
    <property type="entry name" value="HISTRIAD"/>
</dbReference>
<dbReference type="Gene3D" id="3.30.428.10">
    <property type="entry name" value="HIT-like"/>
    <property type="match status" value="1"/>
</dbReference>
<protein>
    <submittedName>
        <fullName evidence="3">Diadenosine tetraphosphate hydrolase</fullName>
    </submittedName>
</protein>
<keyword evidence="3" id="KW-0378">Hydrolase</keyword>
<evidence type="ECO:0000313" key="3">
    <source>
        <dbReference type="EMBL" id="OGY35217.1"/>
    </source>
</evidence>
<comment type="caution">
    <text evidence="3">The sequence shown here is derived from an EMBL/GenBank/DDBJ whole genome shotgun (WGS) entry which is preliminary data.</text>
</comment>
<dbReference type="AlphaFoldDB" id="A0A1G1X7A6"/>
<gene>
    <name evidence="3" type="ORF">A3D99_00915</name>
</gene>
<dbReference type="InterPro" id="IPR036265">
    <property type="entry name" value="HIT-like_sf"/>
</dbReference>
<sequence>MDCIFCKIVSGEAPAHKIWEDEKHLAFLSIFPNTEGFSVVITKEHYASYAFDLPESVLIDLTLAVKKVAKLLDSKLDDVGRTGMIFEGFGVDHIHAKLFPMHGTKISEWKPMKSNIDKYFMQYEGYISSHDYQRADDEKLAELAKKIRE</sequence>
<dbReference type="SUPFAM" id="SSF54197">
    <property type="entry name" value="HIT-like"/>
    <property type="match status" value="1"/>
</dbReference>
<dbReference type="InterPro" id="IPR011146">
    <property type="entry name" value="HIT-like"/>
</dbReference>
<evidence type="ECO:0000259" key="2">
    <source>
        <dbReference type="PROSITE" id="PS51084"/>
    </source>
</evidence>
<dbReference type="EMBL" id="MHHR01000002">
    <property type="protein sequence ID" value="OGY35217.1"/>
    <property type="molecule type" value="Genomic_DNA"/>
</dbReference>
<reference evidence="3 4" key="1">
    <citation type="journal article" date="2016" name="Nat. Commun.">
        <title>Thousands of microbial genomes shed light on interconnected biogeochemical processes in an aquifer system.</title>
        <authorList>
            <person name="Anantharaman K."/>
            <person name="Brown C.T."/>
            <person name="Hug L.A."/>
            <person name="Sharon I."/>
            <person name="Castelle C.J."/>
            <person name="Probst A.J."/>
            <person name="Thomas B.C."/>
            <person name="Singh A."/>
            <person name="Wilkins M.J."/>
            <person name="Karaoz U."/>
            <person name="Brodie E.L."/>
            <person name="Williams K.H."/>
            <person name="Hubbard S.S."/>
            <person name="Banfield J.F."/>
        </authorList>
    </citation>
    <scope>NUCLEOTIDE SEQUENCE [LARGE SCALE GENOMIC DNA]</scope>
</reference>
<accession>A0A1G1X7A6</accession>
<dbReference type="PROSITE" id="PS51084">
    <property type="entry name" value="HIT_2"/>
    <property type="match status" value="1"/>
</dbReference>
<dbReference type="GO" id="GO:0016787">
    <property type="term" value="F:hydrolase activity"/>
    <property type="evidence" value="ECO:0007669"/>
    <property type="project" value="UniProtKB-KW"/>
</dbReference>
<organism evidence="3 4">
    <name type="scientific">Candidatus Andersenbacteria bacterium RIFCSPHIGHO2_12_FULL_45_11</name>
    <dbReference type="NCBI Taxonomy" id="1797281"/>
    <lineage>
        <taxon>Bacteria</taxon>
        <taxon>Candidatus Anderseniibacteriota</taxon>
    </lineage>
</organism>
<dbReference type="PANTHER" id="PTHR46648:SF1">
    <property type="entry name" value="ADENOSINE 5'-MONOPHOSPHORAMIDASE HNT1"/>
    <property type="match status" value="1"/>
</dbReference>
<feature type="domain" description="HIT" evidence="2">
    <location>
        <begin position="4"/>
        <end position="108"/>
    </location>
</feature>
<proteinExistence type="predicted"/>
<name>A0A1G1X7A6_9BACT</name>
<dbReference type="Proteomes" id="UP000177528">
    <property type="component" value="Unassembled WGS sequence"/>
</dbReference>